<proteinExistence type="predicted"/>
<evidence type="ECO:0000313" key="1">
    <source>
        <dbReference type="EMBL" id="ERL64439.1"/>
    </source>
</evidence>
<dbReference type="HOGENOM" id="CLU_3253397_0_0_9"/>
<sequence length="42" mass="4655">MTKYSPRIFLKLLIRLATQIAPASRRAQIAGPPELPYRSGTA</sequence>
<name>U4TJQ2_9LACO</name>
<dbReference type="EMBL" id="KI271598">
    <property type="protein sequence ID" value="ERL64439.1"/>
    <property type="molecule type" value="Genomic_DNA"/>
</dbReference>
<dbReference type="Proteomes" id="UP000030647">
    <property type="component" value="Unassembled WGS sequence"/>
</dbReference>
<protein>
    <submittedName>
        <fullName evidence="1">Uncharacterized protein</fullName>
    </submittedName>
</protein>
<evidence type="ECO:0000313" key="2">
    <source>
        <dbReference type="Proteomes" id="UP000030647"/>
    </source>
</evidence>
<reference evidence="2" key="1">
    <citation type="journal article" date="2013" name="Genome Announc.">
        <title>Whole-Genome Sequencing of Lactobacillus shenzhenensis Strain LY-73T.</title>
        <authorList>
            <person name="Lin Z."/>
            <person name="Liu Z."/>
            <person name="Yang R."/>
            <person name="Zou Y."/>
            <person name="Wan D."/>
            <person name="Chen J."/>
            <person name="Guo M."/>
            <person name="Zhao J."/>
            <person name="Fang C."/>
            <person name="Yang R."/>
            <person name="Liu F."/>
        </authorList>
    </citation>
    <scope>NUCLEOTIDE SEQUENCE [LARGE SCALE GENOMIC DNA]</scope>
    <source>
        <strain evidence="2">LY-73</strain>
    </source>
</reference>
<gene>
    <name evidence="1" type="ORF">L248_0981</name>
</gene>
<organism evidence="1 2">
    <name type="scientific">Schleiferilactobacillus shenzhenensis LY-73</name>
    <dbReference type="NCBI Taxonomy" id="1231336"/>
    <lineage>
        <taxon>Bacteria</taxon>
        <taxon>Bacillati</taxon>
        <taxon>Bacillota</taxon>
        <taxon>Bacilli</taxon>
        <taxon>Lactobacillales</taxon>
        <taxon>Lactobacillaceae</taxon>
        <taxon>Schleiferilactobacillus</taxon>
    </lineage>
</organism>
<dbReference type="STRING" id="1231336.L248_0981"/>
<dbReference type="AlphaFoldDB" id="U4TJQ2"/>
<accession>U4TJQ2</accession>
<keyword evidence="2" id="KW-1185">Reference proteome</keyword>